<gene>
    <name evidence="1" type="ORF">L9F63_023032</name>
</gene>
<dbReference type="Proteomes" id="UP001233999">
    <property type="component" value="Unassembled WGS sequence"/>
</dbReference>
<sequence>HVKWSALFFTCAHTISIGLSSQCHLINYAFIMAIFPFFCHDGTYVYPGLNSLQSEIFILKYKINTISDVLVSYRSLKYWTS</sequence>
<accession>A0AAD8EA84</accession>
<dbReference type="EMBL" id="JASPKZ010007783">
    <property type="protein sequence ID" value="KAJ9582626.1"/>
    <property type="molecule type" value="Genomic_DNA"/>
</dbReference>
<feature type="non-terminal residue" evidence="1">
    <location>
        <position position="81"/>
    </location>
</feature>
<proteinExistence type="predicted"/>
<name>A0AAD8EA84_DIPPU</name>
<organism evidence="1 2">
    <name type="scientific">Diploptera punctata</name>
    <name type="common">Pacific beetle cockroach</name>
    <dbReference type="NCBI Taxonomy" id="6984"/>
    <lineage>
        <taxon>Eukaryota</taxon>
        <taxon>Metazoa</taxon>
        <taxon>Ecdysozoa</taxon>
        <taxon>Arthropoda</taxon>
        <taxon>Hexapoda</taxon>
        <taxon>Insecta</taxon>
        <taxon>Pterygota</taxon>
        <taxon>Neoptera</taxon>
        <taxon>Polyneoptera</taxon>
        <taxon>Dictyoptera</taxon>
        <taxon>Blattodea</taxon>
        <taxon>Blaberoidea</taxon>
        <taxon>Blaberidae</taxon>
        <taxon>Diplopterinae</taxon>
        <taxon>Diploptera</taxon>
    </lineage>
</organism>
<protein>
    <submittedName>
        <fullName evidence="1">Uncharacterized protein</fullName>
    </submittedName>
</protein>
<reference evidence="1" key="1">
    <citation type="journal article" date="2023" name="IScience">
        <title>Live-bearing cockroach genome reveals convergent evolutionary mechanisms linked to viviparity in insects and beyond.</title>
        <authorList>
            <person name="Fouks B."/>
            <person name="Harrison M.C."/>
            <person name="Mikhailova A.A."/>
            <person name="Marchal E."/>
            <person name="English S."/>
            <person name="Carruthers M."/>
            <person name="Jennings E.C."/>
            <person name="Chiamaka E.L."/>
            <person name="Frigard R.A."/>
            <person name="Pippel M."/>
            <person name="Attardo G.M."/>
            <person name="Benoit J.B."/>
            <person name="Bornberg-Bauer E."/>
            <person name="Tobe S.S."/>
        </authorList>
    </citation>
    <scope>NUCLEOTIDE SEQUENCE</scope>
    <source>
        <strain evidence="1">Stay&amp;Tobe</strain>
    </source>
</reference>
<evidence type="ECO:0000313" key="2">
    <source>
        <dbReference type="Proteomes" id="UP001233999"/>
    </source>
</evidence>
<keyword evidence="2" id="KW-1185">Reference proteome</keyword>
<comment type="caution">
    <text evidence="1">The sequence shown here is derived from an EMBL/GenBank/DDBJ whole genome shotgun (WGS) entry which is preliminary data.</text>
</comment>
<feature type="non-terminal residue" evidence="1">
    <location>
        <position position="1"/>
    </location>
</feature>
<dbReference type="AlphaFoldDB" id="A0AAD8EA84"/>
<evidence type="ECO:0000313" key="1">
    <source>
        <dbReference type="EMBL" id="KAJ9582626.1"/>
    </source>
</evidence>
<reference evidence="1" key="2">
    <citation type="submission" date="2023-05" db="EMBL/GenBank/DDBJ databases">
        <authorList>
            <person name="Fouks B."/>
        </authorList>
    </citation>
    <scope>NUCLEOTIDE SEQUENCE</scope>
    <source>
        <strain evidence="1">Stay&amp;Tobe</strain>
        <tissue evidence="1">Testes</tissue>
    </source>
</reference>